<evidence type="ECO:0000313" key="6">
    <source>
        <dbReference type="EMBL" id="MBC5724105.1"/>
    </source>
</evidence>
<dbReference type="InterPro" id="IPR029066">
    <property type="entry name" value="PLP-binding_barrel"/>
</dbReference>
<evidence type="ECO:0000313" key="7">
    <source>
        <dbReference type="Proteomes" id="UP000606499"/>
    </source>
</evidence>
<dbReference type="AlphaFoldDB" id="A0A923LTZ2"/>
<keyword evidence="7" id="KW-1185">Reference proteome</keyword>
<evidence type="ECO:0000259" key="5">
    <source>
        <dbReference type="Pfam" id="PF01168"/>
    </source>
</evidence>
<dbReference type="CDD" id="cd00635">
    <property type="entry name" value="PLPDE_III_YBL036c_like"/>
    <property type="match status" value="1"/>
</dbReference>
<comment type="function">
    <text evidence="2">Pyridoxal 5'-phosphate (PLP)-binding protein, which is involved in PLP homeostasis.</text>
</comment>
<dbReference type="Gene3D" id="3.20.20.10">
    <property type="entry name" value="Alanine racemase"/>
    <property type="match status" value="1"/>
</dbReference>
<comment type="cofactor">
    <cofactor evidence="3">
        <name>pyridoxal 5'-phosphate</name>
        <dbReference type="ChEBI" id="CHEBI:597326"/>
    </cofactor>
</comment>
<dbReference type="FunFam" id="3.20.20.10:FF:000018">
    <property type="entry name" value="Pyridoxal phosphate homeostasis protein"/>
    <property type="match status" value="1"/>
</dbReference>
<evidence type="ECO:0000256" key="1">
    <source>
        <dbReference type="ARBA" id="ARBA00022898"/>
    </source>
</evidence>
<dbReference type="PIRSF" id="PIRSF004848">
    <property type="entry name" value="YBL036c_PLPDEIII"/>
    <property type="match status" value="1"/>
</dbReference>
<dbReference type="Pfam" id="PF01168">
    <property type="entry name" value="Ala_racemase_N"/>
    <property type="match status" value="1"/>
</dbReference>
<feature type="modified residue" description="N6-(pyridoxal phosphate)lysine" evidence="2 3">
    <location>
        <position position="41"/>
    </location>
</feature>
<accession>A0A923LTZ2</accession>
<organism evidence="6 7">
    <name type="scientific">Agathobaculum faecis</name>
    <dbReference type="NCBI Taxonomy" id="2763013"/>
    <lineage>
        <taxon>Bacteria</taxon>
        <taxon>Bacillati</taxon>
        <taxon>Bacillota</taxon>
        <taxon>Clostridia</taxon>
        <taxon>Eubacteriales</taxon>
        <taxon>Butyricicoccaceae</taxon>
        <taxon>Agathobaculum</taxon>
    </lineage>
</organism>
<gene>
    <name evidence="6" type="ORF">H8S45_01265</name>
</gene>
<dbReference type="RefSeq" id="WP_107630499.1">
    <property type="nucleotide sequence ID" value="NZ_JACOPL010000001.1"/>
</dbReference>
<protein>
    <recommendedName>
        <fullName evidence="2">Pyridoxal phosphate homeostasis protein</fullName>
        <shortName evidence="2">PLP homeostasis protein</shortName>
    </recommendedName>
</protein>
<dbReference type="HAMAP" id="MF_02087">
    <property type="entry name" value="PLP_homeostasis"/>
    <property type="match status" value="1"/>
</dbReference>
<dbReference type="Proteomes" id="UP000606499">
    <property type="component" value="Unassembled WGS sequence"/>
</dbReference>
<dbReference type="EMBL" id="JACOPL010000001">
    <property type="protein sequence ID" value="MBC5724105.1"/>
    <property type="molecule type" value="Genomic_DNA"/>
</dbReference>
<sequence>MTEQEKSELYSRIQAVQERIDTAAEKVGRDPKDIILVAASKMNDAERVRTAIACGIRVCGENRVQELLDKYEQNAYAGADLQFIGTLQTNKVKYLIGKVSLIQSVGSVRLGEAIAREAEKRGIRQDILLEVNIGREAAKSGLLLEELDDAVSRLCEKKSLHIRGLMAIPPIADQTSKNLSYFTEMHQVFVDILTKKYDNVNMDYLSMGMTNDFETAIACGANMVRIGTAIFGARPYQIVSP</sequence>
<dbReference type="GO" id="GO:0030170">
    <property type="term" value="F:pyridoxal phosphate binding"/>
    <property type="evidence" value="ECO:0007669"/>
    <property type="project" value="UniProtKB-UniRule"/>
</dbReference>
<dbReference type="SUPFAM" id="SSF51419">
    <property type="entry name" value="PLP-binding barrel"/>
    <property type="match status" value="1"/>
</dbReference>
<dbReference type="InterPro" id="IPR001608">
    <property type="entry name" value="Ala_racemase_N"/>
</dbReference>
<comment type="caution">
    <text evidence="6">The sequence shown here is derived from an EMBL/GenBank/DDBJ whole genome shotgun (WGS) entry which is preliminary data.</text>
</comment>
<comment type="similarity">
    <text evidence="2 4">Belongs to the pyridoxal phosphate-binding protein YggS/PROSC family.</text>
</comment>
<evidence type="ECO:0000256" key="4">
    <source>
        <dbReference type="RuleBase" id="RU004514"/>
    </source>
</evidence>
<dbReference type="PANTHER" id="PTHR10146">
    <property type="entry name" value="PROLINE SYNTHETASE CO-TRANSCRIBED BACTERIAL HOMOLOG PROTEIN"/>
    <property type="match status" value="1"/>
</dbReference>
<feature type="domain" description="Alanine racemase N-terminal" evidence="5">
    <location>
        <begin position="14"/>
        <end position="235"/>
    </location>
</feature>
<evidence type="ECO:0000256" key="2">
    <source>
        <dbReference type="HAMAP-Rule" id="MF_02087"/>
    </source>
</evidence>
<reference evidence="6" key="1">
    <citation type="submission" date="2020-08" db="EMBL/GenBank/DDBJ databases">
        <title>Genome public.</title>
        <authorList>
            <person name="Liu C."/>
            <person name="Sun Q."/>
        </authorList>
    </citation>
    <scope>NUCLEOTIDE SEQUENCE</scope>
    <source>
        <strain evidence="6">NSJ-28</strain>
    </source>
</reference>
<proteinExistence type="inferred from homology"/>
<dbReference type="InterPro" id="IPR011078">
    <property type="entry name" value="PyrdxlP_homeostasis"/>
</dbReference>
<dbReference type="NCBIfam" id="TIGR00044">
    <property type="entry name" value="YggS family pyridoxal phosphate-dependent enzyme"/>
    <property type="match status" value="1"/>
</dbReference>
<name>A0A923LTZ2_9FIRM</name>
<evidence type="ECO:0000256" key="3">
    <source>
        <dbReference type="PIRSR" id="PIRSR004848-1"/>
    </source>
</evidence>
<dbReference type="PANTHER" id="PTHR10146:SF14">
    <property type="entry name" value="PYRIDOXAL PHOSPHATE HOMEOSTASIS PROTEIN"/>
    <property type="match status" value="1"/>
</dbReference>
<keyword evidence="1 2" id="KW-0663">Pyridoxal phosphate</keyword>